<sequence>PFAGRMYGSILFQSNTAGYYWTSSLNEMANAQAKYLGIAPNVQKVACYNRYFGFSIRPVKK</sequence>
<organism evidence="1">
    <name type="scientific">gut metagenome</name>
    <dbReference type="NCBI Taxonomy" id="749906"/>
    <lineage>
        <taxon>unclassified sequences</taxon>
        <taxon>metagenomes</taxon>
        <taxon>organismal metagenomes</taxon>
    </lineage>
</organism>
<feature type="non-terminal residue" evidence="1">
    <location>
        <position position="1"/>
    </location>
</feature>
<dbReference type="EMBL" id="AMCI01004506">
    <property type="protein sequence ID" value="EJW97960.1"/>
    <property type="molecule type" value="Genomic_DNA"/>
</dbReference>
<protein>
    <submittedName>
        <fullName evidence="1">Uncharacterized protein</fullName>
    </submittedName>
</protein>
<dbReference type="AlphaFoldDB" id="J9CDB1"/>
<gene>
    <name evidence="1" type="ORF">EVA_13933</name>
</gene>
<accession>J9CDB1</accession>
<comment type="caution">
    <text evidence="1">The sequence shown here is derived from an EMBL/GenBank/DDBJ whole genome shotgun (WGS) entry which is preliminary data.</text>
</comment>
<proteinExistence type="predicted"/>
<name>J9CDB1_9ZZZZ</name>
<reference evidence="1" key="1">
    <citation type="journal article" date="2012" name="PLoS ONE">
        <title>Gene sets for utilization of primary and secondary nutrition supplies in the distal gut of endangered iberian lynx.</title>
        <authorList>
            <person name="Alcaide M."/>
            <person name="Messina E."/>
            <person name="Richter M."/>
            <person name="Bargiela R."/>
            <person name="Peplies J."/>
            <person name="Huws S.A."/>
            <person name="Newbold C.J."/>
            <person name="Golyshin P.N."/>
            <person name="Simon M.A."/>
            <person name="Lopez G."/>
            <person name="Yakimov M.M."/>
            <person name="Ferrer M."/>
        </authorList>
    </citation>
    <scope>NUCLEOTIDE SEQUENCE</scope>
</reference>
<evidence type="ECO:0000313" key="1">
    <source>
        <dbReference type="EMBL" id="EJW97960.1"/>
    </source>
</evidence>